<feature type="domain" description="CCDC81 HU" evidence="1">
    <location>
        <begin position="11"/>
        <end position="89"/>
    </location>
</feature>
<organism evidence="3 4">
    <name type="scientific">Hirundo rustica rustica</name>
    <dbReference type="NCBI Taxonomy" id="333673"/>
    <lineage>
        <taxon>Eukaryota</taxon>
        <taxon>Metazoa</taxon>
        <taxon>Chordata</taxon>
        <taxon>Craniata</taxon>
        <taxon>Vertebrata</taxon>
        <taxon>Euteleostomi</taxon>
        <taxon>Archelosauria</taxon>
        <taxon>Archosauria</taxon>
        <taxon>Dinosauria</taxon>
        <taxon>Saurischia</taxon>
        <taxon>Theropoda</taxon>
        <taxon>Coelurosauria</taxon>
        <taxon>Aves</taxon>
        <taxon>Neognathae</taxon>
        <taxon>Neoaves</taxon>
        <taxon>Telluraves</taxon>
        <taxon>Australaves</taxon>
        <taxon>Passeriformes</taxon>
        <taxon>Sylvioidea</taxon>
        <taxon>Hirundinidae</taxon>
        <taxon>Hirundo</taxon>
    </lineage>
</organism>
<dbReference type="Pfam" id="PF18289">
    <property type="entry name" value="HU-CCDC81_euk_2"/>
    <property type="match status" value="1"/>
</dbReference>
<evidence type="ECO:0000259" key="1">
    <source>
        <dbReference type="Pfam" id="PF14908"/>
    </source>
</evidence>
<dbReference type="OrthoDB" id="125906at2759"/>
<evidence type="ECO:0008006" key="5">
    <source>
        <dbReference type="Google" id="ProtNLM"/>
    </source>
</evidence>
<accession>A0A3M0JFG8</accession>
<evidence type="ECO:0000313" key="4">
    <source>
        <dbReference type="Proteomes" id="UP000269221"/>
    </source>
</evidence>
<evidence type="ECO:0000313" key="3">
    <source>
        <dbReference type="EMBL" id="RMB99588.1"/>
    </source>
</evidence>
<dbReference type="EMBL" id="QRBI01000148">
    <property type="protein sequence ID" value="RMB99588.1"/>
    <property type="molecule type" value="Genomic_DNA"/>
</dbReference>
<protein>
    <recommendedName>
        <fullName evidence="5">CCDC81 HU domain-containing protein</fullName>
    </recommendedName>
</protein>
<dbReference type="InterPro" id="IPR028034">
    <property type="entry name" value="HU-CCDC81"/>
</dbReference>
<dbReference type="PANTHER" id="PTHR14362">
    <property type="entry name" value="COILED-COIL DOMAIN-CONTAINING PROTEIN 81"/>
    <property type="match status" value="1"/>
</dbReference>
<dbReference type="InterPro" id="IPR026295">
    <property type="entry name" value="CCD81"/>
</dbReference>
<comment type="caution">
    <text evidence="3">The sequence shown here is derived from an EMBL/GenBank/DDBJ whole genome shotgun (WGS) entry which is preliminary data.</text>
</comment>
<dbReference type="PANTHER" id="PTHR14362:SF2">
    <property type="entry name" value="COILED-COIL DOMAIN-CONTAINING PROTEIN 81"/>
    <property type="match status" value="1"/>
</dbReference>
<reference evidence="3 4" key="1">
    <citation type="submission" date="2018-07" db="EMBL/GenBank/DDBJ databases">
        <title>A high quality draft genome assembly of the barn swallow (H. rustica rustica).</title>
        <authorList>
            <person name="Formenti G."/>
            <person name="Chiara M."/>
            <person name="Poveda L."/>
            <person name="Francoijs K.-J."/>
            <person name="Bonisoli-Alquati A."/>
            <person name="Canova L."/>
            <person name="Gianfranceschi L."/>
            <person name="Horner D.S."/>
            <person name="Saino N."/>
        </authorList>
    </citation>
    <scope>NUCLEOTIDE SEQUENCE [LARGE SCALE GENOMIC DNA]</scope>
    <source>
        <strain evidence="3">Chelidonia</strain>
        <tissue evidence="3">Blood</tissue>
    </source>
</reference>
<dbReference type="Pfam" id="PF14908">
    <property type="entry name" value="HU-CCDC81_euk_1"/>
    <property type="match status" value="1"/>
</dbReference>
<evidence type="ECO:0000259" key="2">
    <source>
        <dbReference type="Pfam" id="PF18289"/>
    </source>
</evidence>
<name>A0A3M0JFG8_HIRRU</name>
<proteinExistence type="predicted"/>
<gene>
    <name evidence="3" type="ORF">DUI87_23841</name>
</gene>
<keyword evidence="4" id="KW-1185">Reference proteome</keyword>
<dbReference type="Proteomes" id="UP000269221">
    <property type="component" value="Unassembled WGS sequence"/>
</dbReference>
<feature type="domain" description="CCDC81 HU" evidence="2">
    <location>
        <begin position="100"/>
        <end position="173"/>
    </location>
</feature>
<dbReference type="GO" id="GO:0005815">
    <property type="term" value="C:microtubule organizing center"/>
    <property type="evidence" value="ECO:0007669"/>
    <property type="project" value="TreeGrafter"/>
</dbReference>
<sequence length="420" mass="47545">MQKYLLYNSVEPEELPTLRELTTIEICKVWSAMSRHIYKQLLQKKAVEIGVGTFAVVPAHATVAGGKVLPIERPMFILNKPLKMFYNLESDETKIPDGTPVVQPDFEAIAATTHFRHEIVEQCVQETLLCFAGALRDNKEVEFSFRCIGILAVRRKVVSMTFFDGCLLELDTTGNILKALIEDPNMMSIVAFPGQNNFSRVSQDEVVMLPSQTWARAATSSQESSLSTALSSLALEIADEVANLLSVCPKRVSVLDPVFLARRRISQASQQSLEADHARDREAAPGGYLPVIQEKTEMMLKHPTSPEQQGLKVFASTTQPSEVGKHHLYTEKEERELQLLLASRRYEVETEVWRKYFGNRAVTERGQTSCPYVFEDPYRPSHVLRKAYAKKLKERGRRKARQSALEQQAELQFLKKVLEE</sequence>
<dbReference type="InterPro" id="IPR040673">
    <property type="entry name" value="CCDC81_HU_dom_2"/>
</dbReference>
<dbReference type="AlphaFoldDB" id="A0A3M0JFG8"/>